<gene>
    <name evidence="2" type="ORF">B0A52_00501</name>
</gene>
<feature type="compositionally biased region" description="Low complexity" evidence="1">
    <location>
        <begin position="204"/>
        <end position="225"/>
    </location>
</feature>
<feature type="compositionally biased region" description="Basic and acidic residues" evidence="1">
    <location>
        <begin position="174"/>
        <end position="191"/>
    </location>
</feature>
<dbReference type="Proteomes" id="UP000288859">
    <property type="component" value="Unassembled WGS sequence"/>
</dbReference>
<evidence type="ECO:0000256" key="1">
    <source>
        <dbReference type="SAM" id="MobiDB-lite"/>
    </source>
</evidence>
<dbReference type="OrthoDB" id="4117770at2759"/>
<feature type="compositionally biased region" description="Basic and acidic residues" evidence="1">
    <location>
        <begin position="50"/>
        <end position="64"/>
    </location>
</feature>
<feature type="compositionally biased region" description="Polar residues" evidence="1">
    <location>
        <begin position="17"/>
        <end position="31"/>
    </location>
</feature>
<feature type="compositionally biased region" description="Basic and acidic residues" evidence="1">
    <location>
        <begin position="71"/>
        <end position="81"/>
    </location>
</feature>
<dbReference type="VEuPathDB" id="FungiDB:PV10_01524"/>
<feature type="compositionally biased region" description="Basic and acidic residues" evidence="1">
    <location>
        <begin position="152"/>
        <end position="161"/>
    </location>
</feature>
<evidence type="ECO:0000313" key="2">
    <source>
        <dbReference type="EMBL" id="RVX76144.1"/>
    </source>
</evidence>
<sequence>MQPAPVGRHKDGASAAVPSSKNRQSFHSQESVPLGELSNLSKPNSRSKSTTRDTDQSEEREHGDSPQQPSEKPRMTIKELRQAAQEAAQRKSTQVEHRGNSINNAPLAKKKLSLFGGLFQVREPTQVALNQVAAQMIAQHGSTNPTKVPNVRMEKMPDHVPKVNSKWDGLPESIKQRDKRDKDGSKTKKMDSSLFTGLGGARATSDSLNSSSSGSFGSRGRSTLSIREAPSTQFYAPSINSSGDLAMQMPGQARKRAGSMKSQTSSSKSNPESSAGQATDASIEEMPEIPAYLRDFIGSYSNENPSSQDCTPNKAVSGPSSSTMPRAIADVKTPPTIDMVPDYSMSPIPSPRDNLPLTPSIQQAEEDPIVVTNESLHDQILLQPSQHGKSPRSKPVQKPLRSLDRAFLADEARELVLPQDDVTQTRRSDLPLRNWDEDLPLRPGRSSSSANSRKLRDLEKRPNSSRARIGLRASLLVDTDDDDRPWTAQEHQTTSAKGAKPSATSLAHHRPKKSKGFGLFGKERPTG</sequence>
<comment type="caution">
    <text evidence="2">The sequence shown here is derived from an EMBL/GenBank/DDBJ whole genome shotgun (WGS) entry which is preliminary data.</text>
</comment>
<proteinExistence type="predicted"/>
<name>A0A438NK89_EXOME</name>
<feature type="compositionally biased region" description="Basic and acidic residues" evidence="1">
    <location>
        <begin position="428"/>
        <end position="440"/>
    </location>
</feature>
<accession>A0A438NK89</accession>
<dbReference type="AlphaFoldDB" id="A0A438NK89"/>
<feature type="compositionally biased region" description="Polar residues" evidence="1">
    <location>
        <begin position="299"/>
        <end position="311"/>
    </location>
</feature>
<dbReference type="EMBL" id="NAJM01000001">
    <property type="protein sequence ID" value="RVX76144.1"/>
    <property type="molecule type" value="Genomic_DNA"/>
</dbReference>
<reference evidence="2 3" key="1">
    <citation type="submission" date="2017-03" db="EMBL/GenBank/DDBJ databases">
        <title>Genomes of endolithic fungi from Antarctica.</title>
        <authorList>
            <person name="Coleine C."/>
            <person name="Masonjones S."/>
            <person name="Stajich J.E."/>
        </authorList>
    </citation>
    <scope>NUCLEOTIDE SEQUENCE [LARGE SCALE GENOMIC DNA]</scope>
    <source>
        <strain evidence="2 3">CCFEE 6314</strain>
    </source>
</reference>
<feature type="compositionally biased region" description="Polar residues" evidence="1">
    <location>
        <begin position="230"/>
        <end position="243"/>
    </location>
</feature>
<feature type="compositionally biased region" description="Polar residues" evidence="1">
    <location>
        <begin position="38"/>
        <end position="48"/>
    </location>
</feature>
<organism evidence="2 3">
    <name type="scientific">Exophiala mesophila</name>
    <name type="common">Black yeast-like fungus</name>
    <dbReference type="NCBI Taxonomy" id="212818"/>
    <lineage>
        <taxon>Eukaryota</taxon>
        <taxon>Fungi</taxon>
        <taxon>Dikarya</taxon>
        <taxon>Ascomycota</taxon>
        <taxon>Pezizomycotina</taxon>
        <taxon>Eurotiomycetes</taxon>
        <taxon>Chaetothyriomycetidae</taxon>
        <taxon>Chaetothyriales</taxon>
        <taxon>Herpotrichiellaceae</taxon>
        <taxon>Exophiala</taxon>
    </lineage>
</organism>
<feature type="region of interest" description="Disordered" evidence="1">
    <location>
        <begin position="1"/>
        <end position="106"/>
    </location>
</feature>
<feature type="region of interest" description="Disordered" evidence="1">
    <location>
        <begin position="140"/>
        <end position="399"/>
    </location>
</feature>
<feature type="region of interest" description="Disordered" evidence="1">
    <location>
        <begin position="428"/>
        <end position="527"/>
    </location>
</feature>
<evidence type="ECO:0000313" key="3">
    <source>
        <dbReference type="Proteomes" id="UP000288859"/>
    </source>
</evidence>
<protein>
    <submittedName>
        <fullName evidence="2">Uncharacterized protein</fullName>
    </submittedName>
</protein>
<feature type="compositionally biased region" description="Low complexity" evidence="1">
    <location>
        <begin position="259"/>
        <end position="274"/>
    </location>
</feature>